<evidence type="ECO:0000313" key="2">
    <source>
        <dbReference type="Proteomes" id="UP001501470"/>
    </source>
</evidence>
<dbReference type="EMBL" id="BAAAQD010000075">
    <property type="protein sequence ID" value="GAA1578345.1"/>
    <property type="molecule type" value="Genomic_DNA"/>
</dbReference>
<reference evidence="1 2" key="1">
    <citation type="journal article" date="2019" name="Int. J. Syst. Evol. Microbiol.">
        <title>The Global Catalogue of Microorganisms (GCM) 10K type strain sequencing project: providing services to taxonomists for standard genome sequencing and annotation.</title>
        <authorList>
            <consortium name="The Broad Institute Genomics Platform"/>
            <consortium name="The Broad Institute Genome Sequencing Center for Infectious Disease"/>
            <person name="Wu L."/>
            <person name="Ma J."/>
        </authorList>
    </citation>
    <scope>NUCLEOTIDE SEQUENCE [LARGE SCALE GENOMIC DNA]</scope>
    <source>
        <strain evidence="1 2">JCM 15933</strain>
    </source>
</reference>
<organism evidence="1 2">
    <name type="scientific">Dactylosporangium maewongense</name>
    <dbReference type="NCBI Taxonomy" id="634393"/>
    <lineage>
        <taxon>Bacteria</taxon>
        <taxon>Bacillati</taxon>
        <taxon>Actinomycetota</taxon>
        <taxon>Actinomycetes</taxon>
        <taxon>Micromonosporales</taxon>
        <taxon>Micromonosporaceae</taxon>
        <taxon>Dactylosporangium</taxon>
    </lineage>
</organism>
<protein>
    <submittedName>
        <fullName evidence="1">Uncharacterized protein</fullName>
    </submittedName>
</protein>
<name>A0ABN2DIT0_9ACTN</name>
<comment type="caution">
    <text evidence="1">The sequence shown here is derived from an EMBL/GenBank/DDBJ whole genome shotgun (WGS) entry which is preliminary data.</text>
</comment>
<keyword evidence="2" id="KW-1185">Reference proteome</keyword>
<sequence>MRAAKKMVGAVADRILGMVVPHTVARAADCDYECCSARNSGRYCCYYPSGSHHCGSCITYIPC</sequence>
<proteinExistence type="predicted"/>
<gene>
    <name evidence="1" type="ORF">GCM10009827_120050</name>
</gene>
<dbReference type="RefSeq" id="WP_344515990.1">
    <property type="nucleotide sequence ID" value="NZ_BAAAQD010000075.1"/>
</dbReference>
<evidence type="ECO:0000313" key="1">
    <source>
        <dbReference type="EMBL" id="GAA1578345.1"/>
    </source>
</evidence>
<accession>A0ABN2DIT0</accession>
<dbReference type="Proteomes" id="UP001501470">
    <property type="component" value="Unassembled WGS sequence"/>
</dbReference>